<dbReference type="GO" id="GO:0000444">
    <property type="term" value="C:MIS12/MIND type complex"/>
    <property type="evidence" value="ECO:0007669"/>
    <property type="project" value="TreeGrafter"/>
</dbReference>
<keyword evidence="5" id="KW-0498">Mitosis</keyword>
<dbReference type="EMBL" id="LT552062">
    <property type="protein sequence ID" value="SAL98221.1"/>
    <property type="molecule type" value="Genomic_DNA"/>
</dbReference>
<evidence type="ECO:0000313" key="10">
    <source>
        <dbReference type="EMBL" id="SAL98221.1"/>
    </source>
</evidence>
<proteinExistence type="inferred from homology"/>
<comment type="similarity">
    <text evidence="2">Belongs to the mis12 family.</text>
</comment>
<dbReference type="PANTHER" id="PTHR14527:SF2">
    <property type="entry name" value="PROTEIN MIS12 HOMOLOG"/>
    <property type="match status" value="1"/>
</dbReference>
<keyword evidence="8" id="KW-0131">Cell cycle</keyword>
<sequence length="250" mass="29068">MQTPANDSSTKNDIEVTRTYAEEEFALETLGLLPLDIADKLYNSHNIIFYRLLDGLGEHLEATCQLDPVKKKELMSKILPRYVTAVEVALDKNFSLFQQYFTDTILEIPADPKVAPAHYKGLDMEITDEHMEEVDRALEKARNEVIGQRAFNHWITREEKRLDQQLQTQKEHLKQLSFITATMKKHNVPDLDGSLQKIKSQYDELDVRMRRRMDEVVRASLLDDGDTYTLDTTEYIHKYLIHDSTNKPLQ</sequence>
<evidence type="ECO:0000256" key="5">
    <source>
        <dbReference type="ARBA" id="ARBA00022776"/>
    </source>
</evidence>
<keyword evidence="11" id="KW-1185">Reference proteome</keyword>
<evidence type="ECO:0000256" key="6">
    <source>
        <dbReference type="ARBA" id="ARBA00022838"/>
    </source>
</evidence>
<dbReference type="AlphaFoldDB" id="A0A168MB11"/>
<dbReference type="OMA" id="EGLHKFE"/>
<dbReference type="GO" id="GO:0051301">
    <property type="term" value="P:cell division"/>
    <property type="evidence" value="ECO:0007669"/>
    <property type="project" value="UniProtKB-KW"/>
</dbReference>
<accession>A0A168MB11</accession>
<evidence type="ECO:0000256" key="9">
    <source>
        <dbReference type="ARBA" id="ARBA00023328"/>
    </source>
</evidence>
<evidence type="ECO:0000256" key="2">
    <source>
        <dbReference type="ARBA" id="ARBA00008643"/>
    </source>
</evidence>
<reference evidence="10" key="1">
    <citation type="submission" date="2016-04" db="EMBL/GenBank/DDBJ databases">
        <authorList>
            <person name="Evans L.H."/>
            <person name="Alamgir A."/>
            <person name="Owens N."/>
            <person name="Weber N.D."/>
            <person name="Virtaneva K."/>
            <person name="Barbian K."/>
            <person name="Babar A."/>
            <person name="Rosenke K."/>
        </authorList>
    </citation>
    <scope>NUCLEOTIDE SEQUENCE [LARGE SCALE GENOMIC DNA]</scope>
    <source>
        <strain evidence="10">CBS 101.48</strain>
    </source>
</reference>
<dbReference type="STRING" id="4829.A0A168MB11"/>
<keyword evidence="4" id="KW-0132">Cell division</keyword>
<comment type="subcellular location">
    <subcellularLocation>
        <location evidence="1">Chromosome</location>
        <location evidence="1">Centromere</location>
        <location evidence="1">Kinetochore</location>
    </subcellularLocation>
</comment>
<evidence type="ECO:0000256" key="4">
    <source>
        <dbReference type="ARBA" id="ARBA00022618"/>
    </source>
</evidence>
<evidence type="ECO:0000256" key="1">
    <source>
        <dbReference type="ARBA" id="ARBA00004629"/>
    </source>
</evidence>
<dbReference type="PANTHER" id="PTHR14527">
    <property type="entry name" value="PROTEIN MIS12 HOMOLOG"/>
    <property type="match status" value="1"/>
</dbReference>
<dbReference type="Proteomes" id="UP000078561">
    <property type="component" value="Unassembled WGS sequence"/>
</dbReference>
<evidence type="ECO:0000313" key="11">
    <source>
        <dbReference type="Proteomes" id="UP000078561"/>
    </source>
</evidence>
<dbReference type="OrthoDB" id="1884855at2759"/>
<keyword evidence="9" id="KW-0137">Centromere</keyword>
<dbReference type="InParanoid" id="A0A168MB11"/>
<keyword evidence="3" id="KW-0158">Chromosome</keyword>
<gene>
    <name evidence="10" type="primary">ABSGL_03750.1 scaffold 4673</name>
</gene>
<evidence type="ECO:0000256" key="7">
    <source>
        <dbReference type="ARBA" id="ARBA00023054"/>
    </source>
</evidence>
<keyword evidence="7" id="KW-0175">Coiled coil</keyword>
<protein>
    <submittedName>
        <fullName evidence="10">Uncharacterized protein</fullName>
    </submittedName>
</protein>
<dbReference type="Pfam" id="PF05859">
    <property type="entry name" value="Mis12"/>
    <property type="match status" value="1"/>
</dbReference>
<evidence type="ECO:0000256" key="3">
    <source>
        <dbReference type="ARBA" id="ARBA00022454"/>
    </source>
</evidence>
<dbReference type="InterPro" id="IPR008685">
    <property type="entry name" value="Centromere_Mis12"/>
</dbReference>
<name>A0A168MB11_ABSGL</name>
<dbReference type="GO" id="GO:0005634">
    <property type="term" value="C:nucleus"/>
    <property type="evidence" value="ECO:0007669"/>
    <property type="project" value="InterPro"/>
</dbReference>
<evidence type="ECO:0000256" key="8">
    <source>
        <dbReference type="ARBA" id="ARBA00023306"/>
    </source>
</evidence>
<dbReference type="GO" id="GO:0000070">
    <property type="term" value="P:mitotic sister chromatid segregation"/>
    <property type="evidence" value="ECO:0007669"/>
    <property type="project" value="TreeGrafter"/>
</dbReference>
<organism evidence="10">
    <name type="scientific">Absidia glauca</name>
    <name type="common">Pin mould</name>
    <dbReference type="NCBI Taxonomy" id="4829"/>
    <lineage>
        <taxon>Eukaryota</taxon>
        <taxon>Fungi</taxon>
        <taxon>Fungi incertae sedis</taxon>
        <taxon>Mucoromycota</taxon>
        <taxon>Mucoromycotina</taxon>
        <taxon>Mucoromycetes</taxon>
        <taxon>Mucorales</taxon>
        <taxon>Cunninghamellaceae</taxon>
        <taxon>Absidia</taxon>
    </lineage>
</organism>
<keyword evidence="6" id="KW-0995">Kinetochore</keyword>
<dbReference type="GO" id="GO:0051382">
    <property type="term" value="P:kinetochore assembly"/>
    <property type="evidence" value="ECO:0007669"/>
    <property type="project" value="TreeGrafter"/>
</dbReference>